<accession>A0ABU0IVC6</accession>
<dbReference type="InterPro" id="IPR001279">
    <property type="entry name" value="Metallo-B-lactamas"/>
</dbReference>
<gene>
    <name evidence="4" type="ORF">QO010_003765</name>
</gene>
<dbReference type="Gene3D" id="3.40.50.10890">
    <property type="match status" value="1"/>
</dbReference>
<evidence type="ECO:0000313" key="5">
    <source>
        <dbReference type="Proteomes" id="UP001228905"/>
    </source>
</evidence>
<dbReference type="Gene3D" id="3.60.15.10">
    <property type="entry name" value="Ribonuclease Z/Hydroxyacylglutathione hydrolase-like"/>
    <property type="match status" value="1"/>
</dbReference>
<evidence type="ECO:0000313" key="4">
    <source>
        <dbReference type="EMBL" id="MDQ0465972.1"/>
    </source>
</evidence>
<protein>
    <submittedName>
        <fullName evidence="4">Metallo-beta-lactamase family protein</fullName>
    </submittedName>
</protein>
<dbReference type="EMBL" id="JAUSVS010000009">
    <property type="protein sequence ID" value="MDQ0465972.1"/>
    <property type="molecule type" value="Genomic_DNA"/>
</dbReference>
<feature type="domain" description="Metallo-beta-lactamase" evidence="2">
    <location>
        <begin position="15"/>
        <end position="241"/>
    </location>
</feature>
<organism evidence="4 5">
    <name type="scientific">Caulobacter ginsengisoli</name>
    <dbReference type="NCBI Taxonomy" id="400775"/>
    <lineage>
        <taxon>Bacteria</taxon>
        <taxon>Pseudomonadati</taxon>
        <taxon>Pseudomonadota</taxon>
        <taxon>Alphaproteobacteria</taxon>
        <taxon>Caulobacterales</taxon>
        <taxon>Caulobacteraceae</taxon>
        <taxon>Caulobacter</taxon>
    </lineage>
</organism>
<dbReference type="InterPro" id="IPR022712">
    <property type="entry name" value="Beta_Casp"/>
</dbReference>
<dbReference type="Pfam" id="PF10996">
    <property type="entry name" value="Beta-Casp"/>
    <property type="match status" value="1"/>
</dbReference>
<reference evidence="4 5" key="1">
    <citation type="submission" date="2023-07" db="EMBL/GenBank/DDBJ databases">
        <title>Genomic Encyclopedia of Type Strains, Phase IV (KMG-IV): sequencing the most valuable type-strain genomes for metagenomic binning, comparative biology and taxonomic classification.</title>
        <authorList>
            <person name="Goeker M."/>
        </authorList>
    </citation>
    <scope>NUCLEOTIDE SEQUENCE [LARGE SCALE GENOMIC DNA]</scope>
    <source>
        <strain evidence="4 5">DSM 18695</strain>
    </source>
</reference>
<dbReference type="PANTHER" id="PTHR11203:SF37">
    <property type="entry name" value="INTEGRATOR COMPLEX SUBUNIT 11"/>
    <property type="match status" value="1"/>
</dbReference>
<dbReference type="PANTHER" id="PTHR11203">
    <property type="entry name" value="CLEAVAGE AND POLYADENYLATION SPECIFICITY FACTOR FAMILY MEMBER"/>
    <property type="match status" value="1"/>
</dbReference>
<evidence type="ECO:0000256" key="1">
    <source>
        <dbReference type="ARBA" id="ARBA00022801"/>
    </source>
</evidence>
<comment type="caution">
    <text evidence="4">The sequence shown here is derived from an EMBL/GenBank/DDBJ whole genome shotgun (WGS) entry which is preliminary data.</text>
</comment>
<dbReference type="Proteomes" id="UP001228905">
    <property type="component" value="Unassembled WGS sequence"/>
</dbReference>
<dbReference type="InterPro" id="IPR011108">
    <property type="entry name" value="RMMBL"/>
</dbReference>
<dbReference type="SUPFAM" id="SSF56281">
    <property type="entry name" value="Metallo-hydrolase/oxidoreductase"/>
    <property type="match status" value="1"/>
</dbReference>
<dbReference type="SMART" id="SM01027">
    <property type="entry name" value="Beta-Casp"/>
    <property type="match status" value="1"/>
</dbReference>
<dbReference type="SMART" id="SM00849">
    <property type="entry name" value="Lactamase_B"/>
    <property type="match status" value="1"/>
</dbReference>
<proteinExistence type="predicted"/>
<feature type="domain" description="Beta-Casp" evidence="3">
    <location>
        <begin position="257"/>
        <end position="378"/>
    </location>
</feature>
<keyword evidence="1" id="KW-0378">Hydrolase</keyword>
<dbReference type="RefSeq" id="WP_307351726.1">
    <property type="nucleotide sequence ID" value="NZ_JAUSVS010000009.1"/>
</dbReference>
<dbReference type="InterPro" id="IPR050698">
    <property type="entry name" value="MBL"/>
</dbReference>
<name>A0ABU0IVC6_9CAUL</name>
<sequence>MIPTITFHGAAGCVTGFCAEIRTERSRVLVDCGMFQGSKTLKALNYQPFPFDASEIDAVLLTHAHIDHSGLLPKLMRAGFTGPIYATAATKALCEVMLEDAGGIQEGEVRELNRRNQRRGRPLVEPIYTARDAKRLMPQFQTVKFGEAATIAPDLTAIWWPAGHILGAASIALDIEGEEGLLKTLFSGDLGPGGTEFVTEPESPSGLDHLIIESTYGDRDRMVVDPAARRRALAAEMRDAHAAGGPLLMPAFAVERSQELLSDILAVMESGEAPAGDVFLDSPLAIRATEVFLDRGWNKSSGRNPFEALHQAGRLRFLGKPAESDGLERLKGWHVIMAASGMCDAGRIRKHLKRLLWRREATVLLTGFQAVGTLGRLLAEGAERVSIQGDEVRVRARIRMLDTYSGHADAGGLVRWAQAREPVAGTVFIAHGEPNAAQGLSARLTAAGFAPDRLAIPRLDETFKLRRAGAETQPAGPARIDPAATARLDWHNDRARLLLALNAALDSAADDAAREALLQRLLEDLKKSAPVDRDQSAPAGAQAS</sequence>
<evidence type="ECO:0000259" key="3">
    <source>
        <dbReference type="SMART" id="SM01027"/>
    </source>
</evidence>
<dbReference type="CDD" id="cd16295">
    <property type="entry name" value="TTHA0252-CPSF-like_MBL-fold"/>
    <property type="match status" value="1"/>
</dbReference>
<dbReference type="InterPro" id="IPR036866">
    <property type="entry name" value="RibonucZ/Hydroxyglut_hydro"/>
</dbReference>
<dbReference type="Pfam" id="PF00753">
    <property type="entry name" value="Lactamase_B"/>
    <property type="match status" value="1"/>
</dbReference>
<dbReference type="Pfam" id="PF07521">
    <property type="entry name" value="RMMBL"/>
    <property type="match status" value="1"/>
</dbReference>
<keyword evidence="5" id="KW-1185">Reference proteome</keyword>
<evidence type="ECO:0000259" key="2">
    <source>
        <dbReference type="SMART" id="SM00849"/>
    </source>
</evidence>